<dbReference type="InterPro" id="IPR005888">
    <property type="entry name" value="dTDP_Gluc_deHydtase"/>
</dbReference>
<dbReference type="GO" id="GO:0009225">
    <property type="term" value="P:nucleotide-sugar metabolic process"/>
    <property type="evidence" value="ECO:0007669"/>
    <property type="project" value="InterPro"/>
</dbReference>
<comment type="cofactor">
    <cofactor evidence="2 8">
        <name>NAD(+)</name>
        <dbReference type="ChEBI" id="CHEBI:57540"/>
    </cofactor>
</comment>
<evidence type="ECO:0000256" key="3">
    <source>
        <dbReference type="ARBA" id="ARBA00008178"/>
    </source>
</evidence>
<dbReference type="InterPro" id="IPR036291">
    <property type="entry name" value="NAD(P)-bd_dom_sf"/>
</dbReference>
<evidence type="ECO:0000256" key="1">
    <source>
        <dbReference type="ARBA" id="ARBA00001539"/>
    </source>
</evidence>
<dbReference type="Gene3D" id="3.90.25.10">
    <property type="entry name" value="UDP-galactose 4-epimerase, domain 1"/>
    <property type="match status" value="1"/>
</dbReference>
<feature type="domain" description="Ketoreductase" evidence="9">
    <location>
        <begin position="35"/>
        <end position="225"/>
    </location>
</feature>
<dbReference type="Gene3D" id="3.40.50.720">
    <property type="entry name" value="NAD(P)-binding Rossmann-like Domain"/>
    <property type="match status" value="1"/>
</dbReference>
<dbReference type="EC" id="4.2.1.46" evidence="4 8"/>
<evidence type="ECO:0000256" key="7">
    <source>
        <dbReference type="ARBA" id="ARBA00023239"/>
    </source>
</evidence>
<dbReference type="EMBL" id="JGZJ01000008">
    <property type="protein sequence ID" value="KFI82586.1"/>
    <property type="molecule type" value="Genomic_DNA"/>
</dbReference>
<dbReference type="NCBIfam" id="TIGR01181">
    <property type="entry name" value="dTDP_gluc_dehyt"/>
    <property type="match status" value="1"/>
</dbReference>
<reference evidence="10 11" key="1">
    <citation type="submission" date="2014-03" db="EMBL/GenBank/DDBJ databases">
        <title>Genomics of Bifidobacteria.</title>
        <authorList>
            <person name="Ventura M."/>
            <person name="Milani C."/>
            <person name="Lugli G.A."/>
        </authorList>
    </citation>
    <scope>NUCLEOTIDE SEQUENCE [LARGE SCALE GENOMIC DNA]</scope>
    <source>
        <strain evidence="10 11">LMG 21816</strain>
    </source>
</reference>
<dbReference type="PANTHER" id="PTHR43000">
    <property type="entry name" value="DTDP-D-GLUCOSE 4,6-DEHYDRATASE-RELATED"/>
    <property type="match status" value="1"/>
</dbReference>
<evidence type="ECO:0000259" key="9">
    <source>
        <dbReference type="SMART" id="SM00822"/>
    </source>
</evidence>
<evidence type="ECO:0000256" key="6">
    <source>
        <dbReference type="ARBA" id="ARBA00023027"/>
    </source>
</evidence>
<protein>
    <recommendedName>
        <fullName evidence="5 8">dTDP-glucose 4,6-dehydratase</fullName>
        <ecNumber evidence="4 8">4.2.1.46</ecNumber>
    </recommendedName>
</protein>
<evidence type="ECO:0000256" key="8">
    <source>
        <dbReference type="RuleBase" id="RU004473"/>
    </source>
</evidence>
<comment type="similarity">
    <text evidence="3 8">Belongs to the NAD(P)-dependent epimerase/dehydratase family. dTDP-glucose dehydratase subfamily.</text>
</comment>
<comment type="caution">
    <text evidence="10">The sequence shown here is derived from an EMBL/GenBank/DDBJ whole genome shotgun (WGS) entry which is preliminary data.</text>
</comment>
<dbReference type="InterPro" id="IPR016040">
    <property type="entry name" value="NAD(P)-bd_dom"/>
</dbReference>
<proteinExistence type="inferred from homology"/>
<organism evidence="10 11">
    <name type="scientific">Bifidobacterium pullorum</name>
    <dbReference type="NCBI Taxonomy" id="78448"/>
    <lineage>
        <taxon>Bacteria</taxon>
        <taxon>Bacillati</taxon>
        <taxon>Actinomycetota</taxon>
        <taxon>Actinomycetes</taxon>
        <taxon>Bifidobacteriales</taxon>
        <taxon>Bifidobacteriaceae</taxon>
        <taxon>Bifidobacterium</taxon>
    </lineage>
</organism>
<dbReference type="InterPro" id="IPR057326">
    <property type="entry name" value="KR_dom"/>
</dbReference>
<sequence length="372" mass="42009">MLLSRNGVENGKIAYSRRSHTMGVMTDERDAFRPRHLLVTGGAGFIGANFVYHVVREHPDTHITVLDALTYAGNRANLTGVPDDRMTFVHGDICNTELVESLVSAQSTLPPIDAIVHFAAESHNDNSILDAAPFLRTNIDGTYVLLEVARRHDLRFHHISTDEVYGDLSLDDPHRFTENTPYKPSSPYSASKAASDHLVRAWHRTYGVRTTISNCSNNYGPWQHVEKFIPRQITNILSGIRPKLYGQGLAVRDWISVEDHCSAVWAVLTRGRIGETYLVGADGEYSNIEVLRMILERMGQPADAFDHVNDRPGGDKRYAIDAGKIQRELGWRPQYTDFAAGLDATIEWYRTHRDWWEPAKASTEEKYRLQGH</sequence>
<dbReference type="SMART" id="SM00822">
    <property type="entry name" value="PKS_KR"/>
    <property type="match status" value="1"/>
</dbReference>
<name>A0A7V8HPY0_9BIFI</name>
<gene>
    <name evidence="10" type="ORF">BPULL_1971</name>
</gene>
<dbReference type="CDD" id="cd05246">
    <property type="entry name" value="dTDP_GD_SDR_e"/>
    <property type="match status" value="1"/>
</dbReference>
<evidence type="ECO:0000256" key="5">
    <source>
        <dbReference type="ARBA" id="ARBA00016977"/>
    </source>
</evidence>
<accession>A0A7V8HPY0</accession>
<dbReference type="AlphaFoldDB" id="A0A7V8HPY0"/>
<dbReference type="Proteomes" id="UP000029109">
    <property type="component" value="Unassembled WGS sequence"/>
</dbReference>
<evidence type="ECO:0000256" key="4">
    <source>
        <dbReference type="ARBA" id="ARBA00011990"/>
    </source>
</evidence>
<dbReference type="GO" id="GO:0008460">
    <property type="term" value="F:dTDP-glucose 4,6-dehydratase activity"/>
    <property type="evidence" value="ECO:0007669"/>
    <property type="project" value="UniProtKB-EC"/>
</dbReference>
<dbReference type="SUPFAM" id="SSF51735">
    <property type="entry name" value="NAD(P)-binding Rossmann-fold domains"/>
    <property type="match status" value="1"/>
</dbReference>
<keyword evidence="6" id="KW-0520">NAD</keyword>
<evidence type="ECO:0000256" key="2">
    <source>
        <dbReference type="ARBA" id="ARBA00001911"/>
    </source>
</evidence>
<comment type="catalytic activity">
    <reaction evidence="1 8">
        <text>dTDP-alpha-D-glucose = dTDP-4-dehydro-6-deoxy-alpha-D-glucose + H2O</text>
        <dbReference type="Rhea" id="RHEA:17221"/>
        <dbReference type="ChEBI" id="CHEBI:15377"/>
        <dbReference type="ChEBI" id="CHEBI:57477"/>
        <dbReference type="ChEBI" id="CHEBI:57649"/>
        <dbReference type="EC" id="4.2.1.46"/>
    </reaction>
</comment>
<keyword evidence="7 8" id="KW-0456">Lyase</keyword>
<evidence type="ECO:0000313" key="10">
    <source>
        <dbReference type="EMBL" id="KFI82586.1"/>
    </source>
</evidence>
<evidence type="ECO:0000313" key="11">
    <source>
        <dbReference type="Proteomes" id="UP000029109"/>
    </source>
</evidence>
<dbReference type="Pfam" id="PF16363">
    <property type="entry name" value="GDP_Man_Dehyd"/>
    <property type="match status" value="1"/>
</dbReference>